<dbReference type="PANTHER" id="PTHR30055">
    <property type="entry name" value="HTH-TYPE TRANSCRIPTIONAL REGULATOR RUTR"/>
    <property type="match status" value="1"/>
</dbReference>
<dbReference type="PANTHER" id="PTHR30055:SF234">
    <property type="entry name" value="HTH-TYPE TRANSCRIPTIONAL REGULATOR BETI"/>
    <property type="match status" value="1"/>
</dbReference>
<dbReference type="InterPro" id="IPR001647">
    <property type="entry name" value="HTH_TetR"/>
</dbReference>
<dbReference type="Proteomes" id="UP000271469">
    <property type="component" value="Chromosome"/>
</dbReference>
<evidence type="ECO:0000313" key="7">
    <source>
        <dbReference type="EMBL" id="AZG43855.1"/>
    </source>
</evidence>
<feature type="DNA-binding region" description="H-T-H motif" evidence="4">
    <location>
        <begin position="49"/>
        <end position="68"/>
    </location>
</feature>
<evidence type="ECO:0000256" key="4">
    <source>
        <dbReference type="PROSITE-ProRule" id="PRU00335"/>
    </source>
</evidence>
<dbReference type="PRINTS" id="PR00455">
    <property type="entry name" value="HTHTETR"/>
</dbReference>
<keyword evidence="3" id="KW-0804">Transcription</keyword>
<organism evidence="7 8">
    <name type="scientific">Gordonia insulae</name>
    <dbReference type="NCBI Taxonomy" id="2420509"/>
    <lineage>
        <taxon>Bacteria</taxon>
        <taxon>Bacillati</taxon>
        <taxon>Actinomycetota</taxon>
        <taxon>Actinomycetes</taxon>
        <taxon>Mycobacteriales</taxon>
        <taxon>Gordoniaceae</taxon>
        <taxon>Gordonia</taxon>
    </lineage>
</organism>
<reference evidence="7 8" key="1">
    <citation type="submission" date="2018-11" db="EMBL/GenBank/DDBJ databases">
        <title>Gordonia insulae sp. nov., isolated from an island soil.</title>
        <authorList>
            <person name="Kim Y.S."/>
            <person name="Kim S.B."/>
        </authorList>
    </citation>
    <scope>NUCLEOTIDE SEQUENCE [LARGE SCALE GENOMIC DNA]</scope>
    <source>
        <strain evidence="7 8">MMS17-SY073</strain>
    </source>
</reference>
<evidence type="ECO:0000313" key="8">
    <source>
        <dbReference type="Proteomes" id="UP000271469"/>
    </source>
</evidence>
<feature type="compositionally biased region" description="Basic and acidic residues" evidence="5">
    <location>
        <begin position="11"/>
        <end position="24"/>
    </location>
</feature>
<dbReference type="InterPro" id="IPR009057">
    <property type="entry name" value="Homeodomain-like_sf"/>
</dbReference>
<keyword evidence="2 4" id="KW-0238">DNA-binding</keyword>
<keyword evidence="8" id="KW-1185">Reference proteome</keyword>
<dbReference type="InterPro" id="IPR050109">
    <property type="entry name" value="HTH-type_TetR-like_transc_reg"/>
</dbReference>
<dbReference type="Pfam" id="PF00440">
    <property type="entry name" value="TetR_N"/>
    <property type="match status" value="1"/>
</dbReference>
<evidence type="ECO:0000259" key="6">
    <source>
        <dbReference type="PROSITE" id="PS50977"/>
    </source>
</evidence>
<dbReference type="PROSITE" id="PS50977">
    <property type="entry name" value="HTH_TETR_2"/>
    <property type="match status" value="1"/>
</dbReference>
<dbReference type="Gene3D" id="1.10.357.10">
    <property type="entry name" value="Tetracycline Repressor, domain 2"/>
    <property type="match status" value="1"/>
</dbReference>
<sequence>MNIGEVIGMGQEKRAYRSPRREAQARETRERLIAAARRLFADGGWNGTTLKAIAREAEVAEPTVYAVFGNKAGLAMALTDTVDDEADVATLVAELDAAPGPAHQLEAMARFEKRMYDGAGDIVRLLHEGARTNHDLDVAYREGLSRGDAGRRRVLSGWPTGALRAGLTLDQALDLCSLALSFEVWDHLAHRGWSSDQIAAWATAMLTREILRDQG</sequence>
<evidence type="ECO:0000256" key="2">
    <source>
        <dbReference type="ARBA" id="ARBA00023125"/>
    </source>
</evidence>
<keyword evidence="1" id="KW-0805">Transcription regulation</keyword>
<dbReference type="KEGG" id="gom:D7316_00426"/>
<dbReference type="GO" id="GO:0000976">
    <property type="term" value="F:transcription cis-regulatory region binding"/>
    <property type="evidence" value="ECO:0007669"/>
    <property type="project" value="TreeGrafter"/>
</dbReference>
<accession>A0A3G8JGX3</accession>
<dbReference type="AlphaFoldDB" id="A0A3G8JGX3"/>
<feature type="domain" description="HTH tetR-type" evidence="6">
    <location>
        <begin position="26"/>
        <end position="86"/>
    </location>
</feature>
<protein>
    <recommendedName>
        <fullName evidence="6">HTH tetR-type domain-containing protein</fullName>
    </recommendedName>
</protein>
<dbReference type="OrthoDB" id="4823039at2"/>
<name>A0A3G8JGX3_9ACTN</name>
<evidence type="ECO:0000256" key="5">
    <source>
        <dbReference type="SAM" id="MobiDB-lite"/>
    </source>
</evidence>
<gene>
    <name evidence="7" type="ORF">D7316_00426</name>
</gene>
<dbReference type="EMBL" id="CP033972">
    <property type="protein sequence ID" value="AZG43855.1"/>
    <property type="molecule type" value="Genomic_DNA"/>
</dbReference>
<proteinExistence type="predicted"/>
<evidence type="ECO:0000256" key="1">
    <source>
        <dbReference type="ARBA" id="ARBA00023015"/>
    </source>
</evidence>
<feature type="region of interest" description="Disordered" evidence="5">
    <location>
        <begin position="1"/>
        <end position="24"/>
    </location>
</feature>
<evidence type="ECO:0000256" key="3">
    <source>
        <dbReference type="ARBA" id="ARBA00023163"/>
    </source>
</evidence>
<dbReference type="SUPFAM" id="SSF46689">
    <property type="entry name" value="Homeodomain-like"/>
    <property type="match status" value="1"/>
</dbReference>
<dbReference type="GO" id="GO:0003700">
    <property type="term" value="F:DNA-binding transcription factor activity"/>
    <property type="evidence" value="ECO:0007669"/>
    <property type="project" value="TreeGrafter"/>
</dbReference>